<evidence type="ECO:0000313" key="9">
    <source>
        <dbReference type="Proteomes" id="UP000775129"/>
    </source>
</evidence>
<evidence type="ECO:0000313" key="8">
    <source>
        <dbReference type="EMBL" id="HJF49180.1"/>
    </source>
</evidence>
<feature type="transmembrane region" description="Helical" evidence="7">
    <location>
        <begin position="152"/>
        <end position="171"/>
    </location>
</feature>
<keyword evidence="3 7" id="KW-0812">Transmembrane</keyword>
<keyword evidence="5 7" id="KW-0472">Membrane</keyword>
<keyword evidence="4 7" id="KW-1133">Transmembrane helix</keyword>
<reference evidence="8" key="2">
    <citation type="submission" date="2021-09" db="EMBL/GenBank/DDBJ databases">
        <authorList>
            <person name="Gilroy R."/>
        </authorList>
    </citation>
    <scope>NUCLEOTIDE SEQUENCE</scope>
    <source>
        <strain evidence="8">1647</strain>
    </source>
</reference>
<dbReference type="EMBL" id="DYWO01000155">
    <property type="protein sequence ID" value="HJF49180.1"/>
    <property type="molecule type" value="Genomic_DNA"/>
</dbReference>
<dbReference type="GO" id="GO:0016787">
    <property type="term" value="F:hydrolase activity"/>
    <property type="evidence" value="ECO:0007669"/>
    <property type="project" value="TreeGrafter"/>
</dbReference>
<feature type="transmembrane region" description="Helical" evidence="7">
    <location>
        <begin position="209"/>
        <end position="227"/>
    </location>
</feature>
<protein>
    <submittedName>
        <fullName evidence="8">Lysoplasmalogenase</fullName>
    </submittedName>
</protein>
<dbReference type="GO" id="GO:0016020">
    <property type="term" value="C:membrane"/>
    <property type="evidence" value="ECO:0007669"/>
    <property type="project" value="UniProtKB-SubCell"/>
</dbReference>
<evidence type="ECO:0000256" key="3">
    <source>
        <dbReference type="ARBA" id="ARBA00022692"/>
    </source>
</evidence>
<dbReference type="InterPro" id="IPR012506">
    <property type="entry name" value="TMEM86B-like"/>
</dbReference>
<accession>A0A921KQ29</accession>
<dbReference type="PANTHER" id="PTHR31885">
    <property type="entry name" value="GH04784P"/>
    <property type="match status" value="1"/>
</dbReference>
<comment type="subcellular location">
    <subcellularLocation>
        <location evidence="1">Membrane</location>
        <topology evidence="1">Multi-pass membrane protein</topology>
    </subcellularLocation>
</comment>
<feature type="compositionally biased region" description="Basic and acidic residues" evidence="6">
    <location>
        <begin position="260"/>
        <end position="281"/>
    </location>
</feature>
<dbReference type="Proteomes" id="UP000775129">
    <property type="component" value="Unassembled WGS sequence"/>
</dbReference>
<feature type="region of interest" description="Disordered" evidence="6">
    <location>
        <begin position="257"/>
        <end position="281"/>
    </location>
</feature>
<feature type="compositionally biased region" description="Basic and acidic residues" evidence="6">
    <location>
        <begin position="136"/>
        <end position="147"/>
    </location>
</feature>
<evidence type="ECO:0000256" key="2">
    <source>
        <dbReference type="ARBA" id="ARBA00007375"/>
    </source>
</evidence>
<name>A0A921KQ29_9MICO</name>
<sequence length="281" mass="28577">MRGMRGGVGAVSRAALLALALVTAVHLGAQLRGGGPVAEVTQPLLMPLLLGALLAGTEPPRGRLVRLFALGLVLSWAGDTLPRLLDGQAQFLAMLGSFLLAQIVYALALWPLRGGSLLAARSPGRSAARSAGSRGAEGREARSRGDGTGRALAGRAAVLPYLGAAALIVGLCTPSAGVLLPALVVYAAAICAMAVLATGLGVRGGIGGAVFVVSDSLIALNTFDVLTLPAHEVWVMATYVAAQVLLVLGVLGHRARAGRRPRDGAGRHDAAISPHRDAKRP</sequence>
<dbReference type="Pfam" id="PF07947">
    <property type="entry name" value="YhhN"/>
    <property type="match status" value="2"/>
</dbReference>
<evidence type="ECO:0000256" key="5">
    <source>
        <dbReference type="ARBA" id="ARBA00023136"/>
    </source>
</evidence>
<evidence type="ECO:0000256" key="4">
    <source>
        <dbReference type="ARBA" id="ARBA00022989"/>
    </source>
</evidence>
<feature type="transmembrane region" description="Helical" evidence="7">
    <location>
        <begin position="183"/>
        <end position="202"/>
    </location>
</feature>
<dbReference type="AlphaFoldDB" id="A0A921KQ29"/>
<gene>
    <name evidence="8" type="ORF">K8W24_05180</name>
</gene>
<feature type="transmembrane region" description="Helical" evidence="7">
    <location>
        <begin position="233"/>
        <end position="252"/>
    </location>
</feature>
<feature type="region of interest" description="Disordered" evidence="6">
    <location>
        <begin position="126"/>
        <end position="148"/>
    </location>
</feature>
<evidence type="ECO:0000256" key="6">
    <source>
        <dbReference type="SAM" id="MobiDB-lite"/>
    </source>
</evidence>
<evidence type="ECO:0000256" key="1">
    <source>
        <dbReference type="ARBA" id="ARBA00004141"/>
    </source>
</evidence>
<feature type="transmembrane region" description="Helical" evidence="7">
    <location>
        <begin position="91"/>
        <end position="112"/>
    </location>
</feature>
<proteinExistence type="inferred from homology"/>
<organism evidence="8 9">
    <name type="scientific">Brachybacterium paraconglomeratum</name>
    <dbReference type="NCBI Taxonomy" id="173362"/>
    <lineage>
        <taxon>Bacteria</taxon>
        <taxon>Bacillati</taxon>
        <taxon>Actinomycetota</taxon>
        <taxon>Actinomycetes</taxon>
        <taxon>Micrococcales</taxon>
        <taxon>Dermabacteraceae</taxon>
        <taxon>Brachybacterium</taxon>
    </lineage>
</organism>
<reference evidence="8" key="1">
    <citation type="journal article" date="2021" name="PeerJ">
        <title>Extensive microbial diversity within the chicken gut microbiome revealed by metagenomics and culture.</title>
        <authorList>
            <person name="Gilroy R."/>
            <person name="Ravi A."/>
            <person name="Getino M."/>
            <person name="Pursley I."/>
            <person name="Horton D.L."/>
            <person name="Alikhan N.F."/>
            <person name="Baker D."/>
            <person name="Gharbi K."/>
            <person name="Hall N."/>
            <person name="Watson M."/>
            <person name="Adriaenssens E.M."/>
            <person name="Foster-Nyarko E."/>
            <person name="Jarju S."/>
            <person name="Secka A."/>
            <person name="Antonio M."/>
            <person name="Oren A."/>
            <person name="Chaudhuri R.R."/>
            <person name="La Ragione R."/>
            <person name="Hildebrand F."/>
            <person name="Pallen M.J."/>
        </authorList>
    </citation>
    <scope>NUCLEOTIDE SEQUENCE</scope>
    <source>
        <strain evidence="8">1647</strain>
    </source>
</reference>
<evidence type="ECO:0000256" key="7">
    <source>
        <dbReference type="SAM" id="Phobius"/>
    </source>
</evidence>
<comment type="similarity">
    <text evidence="2">Belongs to the TMEM86 family.</text>
</comment>
<comment type="caution">
    <text evidence="8">The sequence shown here is derived from an EMBL/GenBank/DDBJ whole genome shotgun (WGS) entry which is preliminary data.</text>
</comment>
<dbReference type="PANTHER" id="PTHR31885:SF6">
    <property type="entry name" value="GH04784P"/>
    <property type="match status" value="1"/>
</dbReference>